<dbReference type="SUPFAM" id="SSF50249">
    <property type="entry name" value="Nucleic acid-binding proteins"/>
    <property type="match status" value="1"/>
</dbReference>
<dbReference type="GO" id="GO:1990904">
    <property type="term" value="C:ribonucleoprotein complex"/>
    <property type="evidence" value="ECO:0007669"/>
    <property type="project" value="UniProtKB-KW"/>
</dbReference>
<keyword evidence="6" id="KW-1185">Reference proteome</keyword>
<sequence>MGKTHGMGAGRKLKTHRRNQRWADKAYKKSHLGNEWKKPFAGSSHAKGIVLEKIGIEAKQPNSAIRKCARVQLVKNGKKIAAFVPNDGCLNYIEENASMDNRHLWTEEEELALFQEAETLLKTQKYSKQSARNACLMARMNERFPGVAIKFTVGVIKNKLSLFKERWLGRHTLITCKGKPIPCSQDMLNILFAETGSASESTNSGAADAGVADSVNVNYGMQQGEAVSVNVNYGMQQNNGIVGYSIMDCITLVESIQELTTEEKVDAANIMRFEGMARVMFMNFTDPAVRLCWIKKELAKLVHGDGDEGCCHVLPCLCVIVCRELFYLFERLELKGTAMLMCNRLTVVIPAGIDCLLV</sequence>
<comment type="caution">
    <text evidence="5">The sequence shown here is derived from an EMBL/GenBank/DDBJ whole genome shotgun (WGS) entry which is preliminary data.</text>
</comment>
<dbReference type="InterPro" id="IPR012340">
    <property type="entry name" value="NA-bd_OB-fold"/>
</dbReference>
<dbReference type="Gene3D" id="2.40.50.140">
    <property type="entry name" value="Nucleic acid-binding proteins"/>
    <property type="match status" value="1"/>
</dbReference>
<evidence type="ECO:0000313" key="6">
    <source>
        <dbReference type="Proteomes" id="UP000604825"/>
    </source>
</evidence>
<feature type="region of interest" description="Disordered" evidence="4">
    <location>
        <begin position="1"/>
        <end position="22"/>
    </location>
</feature>
<gene>
    <name evidence="5" type="ORF">NCGR_LOCUS4895</name>
</gene>
<dbReference type="PROSITE" id="PS00055">
    <property type="entry name" value="RIBOSOMAL_S12"/>
    <property type="match status" value="1"/>
</dbReference>
<evidence type="ECO:0008006" key="7">
    <source>
        <dbReference type="Google" id="ProtNLM"/>
    </source>
</evidence>
<evidence type="ECO:0000256" key="3">
    <source>
        <dbReference type="ARBA" id="ARBA00023274"/>
    </source>
</evidence>
<dbReference type="PANTHER" id="PTHR11652">
    <property type="entry name" value="30S RIBOSOMAL PROTEIN S12 FAMILY MEMBER"/>
    <property type="match status" value="1"/>
</dbReference>
<evidence type="ECO:0000256" key="4">
    <source>
        <dbReference type="SAM" id="MobiDB-lite"/>
    </source>
</evidence>
<evidence type="ECO:0000256" key="2">
    <source>
        <dbReference type="ARBA" id="ARBA00022980"/>
    </source>
</evidence>
<dbReference type="GO" id="GO:0006412">
    <property type="term" value="P:translation"/>
    <property type="evidence" value="ECO:0007669"/>
    <property type="project" value="InterPro"/>
</dbReference>
<reference evidence="5" key="1">
    <citation type="submission" date="2020-10" db="EMBL/GenBank/DDBJ databases">
        <authorList>
            <person name="Han B."/>
            <person name="Lu T."/>
            <person name="Zhao Q."/>
            <person name="Huang X."/>
            <person name="Zhao Y."/>
        </authorList>
    </citation>
    <scope>NUCLEOTIDE SEQUENCE</scope>
</reference>
<dbReference type="InterPro" id="IPR006032">
    <property type="entry name" value="Ribosomal_uS12"/>
</dbReference>
<accession>A0A811MNE3</accession>
<dbReference type="FunFam" id="2.40.50.140:FF:000007">
    <property type="entry name" value="40S ribosomal protein S23"/>
    <property type="match status" value="1"/>
</dbReference>
<comment type="similarity">
    <text evidence="1">Belongs to the universal ribosomal protein uS12 family.</text>
</comment>
<keyword evidence="3" id="KW-0687">Ribonucleoprotein</keyword>
<organism evidence="5 6">
    <name type="scientific">Miscanthus lutarioriparius</name>
    <dbReference type="NCBI Taxonomy" id="422564"/>
    <lineage>
        <taxon>Eukaryota</taxon>
        <taxon>Viridiplantae</taxon>
        <taxon>Streptophyta</taxon>
        <taxon>Embryophyta</taxon>
        <taxon>Tracheophyta</taxon>
        <taxon>Spermatophyta</taxon>
        <taxon>Magnoliopsida</taxon>
        <taxon>Liliopsida</taxon>
        <taxon>Poales</taxon>
        <taxon>Poaceae</taxon>
        <taxon>PACMAD clade</taxon>
        <taxon>Panicoideae</taxon>
        <taxon>Andropogonodae</taxon>
        <taxon>Andropogoneae</taxon>
        <taxon>Saccharinae</taxon>
        <taxon>Miscanthus</taxon>
    </lineage>
</organism>
<dbReference type="Pfam" id="PF00164">
    <property type="entry name" value="Ribosom_S12_S23"/>
    <property type="match status" value="1"/>
</dbReference>
<keyword evidence="2" id="KW-0689">Ribosomal protein</keyword>
<dbReference type="OrthoDB" id="494124at2759"/>
<feature type="compositionally biased region" description="Basic residues" evidence="4">
    <location>
        <begin position="11"/>
        <end position="20"/>
    </location>
</feature>
<dbReference type="Proteomes" id="UP000604825">
    <property type="component" value="Unassembled WGS sequence"/>
</dbReference>
<dbReference type="GO" id="GO:0005840">
    <property type="term" value="C:ribosome"/>
    <property type="evidence" value="ECO:0007669"/>
    <property type="project" value="UniProtKB-KW"/>
</dbReference>
<proteinExistence type="inferred from homology"/>
<dbReference type="GO" id="GO:0003735">
    <property type="term" value="F:structural constituent of ribosome"/>
    <property type="evidence" value="ECO:0007669"/>
    <property type="project" value="InterPro"/>
</dbReference>
<name>A0A811MNE3_9POAL</name>
<protein>
    <recommendedName>
        <fullName evidence="7">40S ribosomal protein S23</fullName>
    </recommendedName>
</protein>
<dbReference type="AlphaFoldDB" id="A0A811MNE3"/>
<evidence type="ECO:0000313" key="5">
    <source>
        <dbReference type="EMBL" id="CAD6207316.1"/>
    </source>
</evidence>
<dbReference type="EMBL" id="CAJGYO010000001">
    <property type="protein sequence ID" value="CAD6207316.1"/>
    <property type="molecule type" value="Genomic_DNA"/>
</dbReference>
<evidence type="ECO:0000256" key="1">
    <source>
        <dbReference type="ARBA" id="ARBA00005657"/>
    </source>
</evidence>